<dbReference type="EMBL" id="PVBT01000003">
    <property type="protein sequence ID" value="PRD53339.1"/>
    <property type="molecule type" value="Genomic_DNA"/>
</dbReference>
<proteinExistence type="predicted"/>
<evidence type="ECO:0000313" key="2">
    <source>
        <dbReference type="Proteomes" id="UP000238563"/>
    </source>
</evidence>
<keyword evidence="2" id="KW-1185">Reference proteome</keyword>
<comment type="caution">
    <text evidence="1">The sequence shown here is derived from an EMBL/GenBank/DDBJ whole genome shotgun (WGS) entry which is preliminary data.</text>
</comment>
<evidence type="ECO:0000313" key="1">
    <source>
        <dbReference type="EMBL" id="PRD53339.1"/>
    </source>
</evidence>
<organism evidence="1 2">
    <name type="scientific">Phyllobacterium myrsinacearum</name>
    <dbReference type="NCBI Taxonomy" id="28101"/>
    <lineage>
        <taxon>Bacteria</taxon>
        <taxon>Pseudomonadati</taxon>
        <taxon>Pseudomonadota</taxon>
        <taxon>Alphaproteobacteria</taxon>
        <taxon>Hyphomicrobiales</taxon>
        <taxon>Phyllobacteriaceae</taxon>
        <taxon>Phyllobacterium</taxon>
    </lineage>
</organism>
<name>A0A2S9JJQ9_9HYPH</name>
<dbReference type="Proteomes" id="UP000238563">
    <property type="component" value="Unassembled WGS sequence"/>
</dbReference>
<gene>
    <name evidence="1" type="ORF">C5750_13225</name>
</gene>
<reference evidence="1 2" key="1">
    <citation type="submission" date="2018-02" db="EMBL/GenBank/DDBJ databases">
        <title>The draft genome of Phyllobacterium myrsinacearum DSM5892.</title>
        <authorList>
            <person name="Li L."/>
            <person name="Liu L."/>
            <person name="Zhang X."/>
            <person name="Wang T."/>
        </authorList>
    </citation>
    <scope>NUCLEOTIDE SEQUENCE [LARGE SCALE GENOMIC DNA]</scope>
    <source>
        <strain evidence="1 2">DSM 5892</strain>
    </source>
</reference>
<protein>
    <submittedName>
        <fullName evidence="1">Uncharacterized protein</fullName>
    </submittedName>
</protein>
<dbReference type="AlphaFoldDB" id="A0A2S9JJQ9"/>
<sequence>MPIHPGGHLMRFAALPVLMDENVHCAPVLVNRIICLTRMNSQKAADVDLASFLPAHFPVMARGIKKD</sequence>
<accession>A0A2S9JJQ9</accession>